<reference evidence="4" key="1">
    <citation type="submission" date="2021-02" db="EMBL/GenBank/DDBJ databases">
        <authorList>
            <person name="Nowell W R."/>
        </authorList>
    </citation>
    <scope>NUCLEOTIDE SEQUENCE</scope>
    <source>
        <strain evidence="4">Ploen Becks lab</strain>
    </source>
</reference>
<evidence type="ECO:0000313" key="4">
    <source>
        <dbReference type="EMBL" id="CAF0803714.1"/>
    </source>
</evidence>
<dbReference type="GO" id="GO:0042802">
    <property type="term" value="F:identical protein binding"/>
    <property type="evidence" value="ECO:0007669"/>
    <property type="project" value="InterPro"/>
</dbReference>
<comment type="caution">
    <text evidence="4">The sequence shown here is derived from an EMBL/GenBank/DDBJ whole genome shotgun (WGS) entry which is preliminary data.</text>
</comment>
<gene>
    <name evidence="4" type="ORF">OXX778_LOCUS6606</name>
</gene>
<dbReference type="Gene3D" id="3.10.20.90">
    <property type="entry name" value="Phosphatidylinositol 3-kinase Catalytic Subunit, Chain A, domain 1"/>
    <property type="match status" value="1"/>
</dbReference>
<proteinExistence type="predicted"/>
<feature type="compositionally biased region" description="Low complexity" evidence="1">
    <location>
        <begin position="226"/>
        <end position="283"/>
    </location>
</feature>
<feature type="region of interest" description="Disordered" evidence="1">
    <location>
        <begin position="192"/>
        <end position="415"/>
    </location>
</feature>
<evidence type="ECO:0000313" key="5">
    <source>
        <dbReference type="Proteomes" id="UP000663879"/>
    </source>
</evidence>
<dbReference type="GO" id="GO:0070971">
    <property type="term" value="C:endoplasmic reticulum exit site"/>
    <property type="evidence" value="ECO:0007669"/>
    <property type="project" value="TreeGrafter"/>
</dbReference>
<dbReference type="SMART" id="SM00666">
    <property type="entry name" value="PB1"/>
    <property type="match status" value="1"/>
</dbReference>
<dbReference type="InterPro" id="IPR000270">
    <property type="entry name" value="PB1_dom"/>
</dbReference>
<accession>A0A813SYZ4</accession>
<keyword evidence="5" id="KW-1185">Reference proteome</keyword>
<dbReference type="PROSITE" id="PS51745">
    <property type="entry name" value="PB1"/>
    <property type="match status" value="1"/>
</dbReference>
<keyword evidence="2" id="KW-0732">Signal</keyword>
<feature type="signal peptide" evidence="2">
    <location>
        <begin position="1"/>
        <end position="22"/>
    </location>
</feature>
<dbReference type="SUPFAM" id="SSF54277">
    <property type="entry name" value="CAD &amp; PB1 domains"/>
    <property type="match status" value="1"/>
</dbReference>
<dbReference type="Proteomes" id="UP000663879">
    <property type="component" value="Unassembled WGS sequence"/>
</dbReference>
<organism evidence="4 5">
    <name type="scientific">Brachionus calyciflorus</name>
    <dbReference type="NCBI Taxonomy" id="104777"/>
    <lineage>
        <taxon>Eukaryota</taxon>
        <taxon>Metazoa</taxon>
        <taxon>Spiralia</taxon>
        <taxon>Gnathifera</taxon>
        <taxon>Rotifera</taxon>
        <taxon>Eurotatoria</taxon>
        <taxon>Monogononta</taxon>
        <taxon>Pseudotrocha</taxon>
        <taxon>Ploima</taxon>
        <taxon>Brachionidae</taxon>
        <taxon>Brachionus</taxon>
    </lineage>
</organism>
<feature type="domain" description="PB1" evidence="3">
    <location>
        <begin position="36"/>
        <end position="117"/>
    </location>
</feature>
<dbReference type="InterPro" id="IPR033512">
    <property type="entry name" value="TFG"/>
</dbReference>
<feature type="compositionally biased region" description="Polar residues" evidence="1">
    <location>
        <begin position="202"/>
        <end position="215"/>
    </location>
</feature>
<evidence type="ECO:0000256" key="1">
    <source>
        <dbReference type="SAM" id="MobiDB-lite"/>
    </source>
</evidence>
<dbReference type="GO" id="GO:0048208">
    <property type="term" value="P:COPII vesicle coating"/>
    <property type="evidence" value="ECO:0007669"/>
    <property type="project" value="InterPro"/>
</dbReference>
<protein>
    <recommendedName>
        <fullName evidence="3">PB1 domain-containing protein</fullName>
    </recommendedName>
</protein>
<name>A0A813SYZ4_9BILA</name>
<feature type="chain" id="PRO_5032443124" description="PB1 domain-containing protein" evidence="2">
    <location>
        <begin position="23"/>
        <end position="415"/>
    </location>
</feature>
<feature type="compositionally biased region" description="Low complexity" evidence="1">
    <location>
        <begin position="317"/>
        <end position="389"/>
    </location>
</feature>
<dbReference type="EMBL" id="CAJNOC010000794">
    <property type="protein sequence ID" value="CAF0803714.1"/>
    <property type="molecule type" value="Genomic_DNA"/>
</dbReference>
<dbReference type="OrthoDB" id="1594986at2759"/>
<evidence type="ECO:0000259" key="3">
    <source>
        <dbReference type="PROSITE" id="PS51745"/>
    </source>
</evidence>
<dbReference type="PANTHER" id="PTHR15335:SF7">
    <property type="entry name" value="PROTEIN TFG"/>
    <property type="match status" value="1"/>
</dbReference>
<dbReference type="AlphaFoldDB" id="A0A813SYZ4"/>
<dbReference type="InterPro" id="IPR053793">
    <property type="entry name" value="PB1-like"/>
</dbReference>
<dbReference type="PANTHER" id="PTHR15335">
    <property type="entry name" value="PROTEIN TFG"/>
    <property type="match status" value="1"/>
</dbReference>
<evidence type="ECO:0000256" key="2">
    <source>
        <dbReference type="SAM" id="SignalP"/>
    </source>
</evidence>
<dbReference type="Pfam" id="PF00564">
    <property type="entry name" value="PB1"/>
    <property type="match status" value="1"/>
</dbReference>
<sequence length="415" mass="47904">MQKIKFLFLFEIFLFHFQIIHRRISSHMNGLDLSGKILFKVKLNNEIKKLMIHNDDLNYNDLILMLQRIFSDKIKQNDEFKIKYTDDENDLITISDDSDVSLALQTSKVLKLTIFLNEGKGDVETGSLRPSEIVDELKNIRQSIDKFLTNFEKSLKLEEKIDDVTKSTDEIKIVTQVNPEVQKEFDPLNKKQESAHVLQKPSRAQTPDSICSNEMTGRFSPRVHHQQQQQHQFQQTPQVQQQFQPQTQPPSFLQNQNFQQHLPQQPVQPQATPIQQQQHQPMQSHPGMGGPGQFMANPALKTPSQIPFPQQTPPQYPQQQFGMQQHQPQQQQQQPQPNAPMDPQHYYQQQQQNQYAQHPGLQQPGLHQPQGLQNLQQQGLPQQPSSQPGMNPFSKNPNVSLARPPSATIYQQGYK</sequence>